<feature type="compositionally biased region" description="Basic residues" evidence="2">
    <location>
        <begin position="1"/>
        <end position="18"/>
    </location>
</feature>
<keyword evidence="5" id="KW-1185">Reference proteome</keyword>
<evidence type="ECO:0000256" key="2">
    <source>
        <dbReference type="SAM" id="MobiDB-lite"/>
    </source>
</evidence>
<dbReference type="AlphaFoldDB" id="A0A7Y4LC94"/>
<reference evidence="4 5" key="1">
    <citation type="submission" date="2020-05" db="EMBL/GenBank/DDBJ databases">
        <authorList>
            <person name="Niu N."/>
        </authorList>
    </citation>
    <scope>NUCLEOTIDE SEQUENCE [LARGE SCALE GENOMIC DNA]</scope>
    <source>
        <strain evidence="4 5">LMG10982</strain>
    </source>
</reference>
<feature type="transmembrane region" description="Helical" evidence="3">
    <location>
        <begin position="167"/>
        <end position="184"/>
    </location>
</feature>
<feature type="compositionally biased region" description="Low complexity" evidence="2">
    <location>
        <begin position="228"/>
        <end position="347"/>
    </location>
</feature>
<accession>A0A7Y4LC94</accession>
<comment type="caution">
    <text evidence="4">The sequence shown here is derived from an EMBL/GenBank/DDBJ whole genome shotgun (WGS) entry which is preliminary data.</text>
</comment>
<proteinExistence type="predicted"/>
<feature type="compositionally biased region" description="Low complexity" evidence="2">
    <location>
        <begin position="119"/>
        <end position="132"/>
    </location>
</feature>
<dbReference type="EMBL" id="JABGBO010000005">
    <property type="protein sequence ID" value="NOL49631.1"/>
    <property type="molecule type" value="Genomic_DNA"/>
</dbReference>
<sequence length="674" mass="70118">MTQRHKYRTGRRVPRQRQQHKDVSVSATESTLSNPISHQQGSGAMKENEPLVQVETHQQDSSATSELAKVALEGFVATSAPTKKVENSIESSTESLNSEQEKPCTSDKSFEAETKEQLSTEAASLETAAEAAVSHFDEQKIGDDGQDDSTSTDTAGTSKKGNVGKSVMTIVALAALIGGGYYYAKEQGFIGSSESVVSNDNTSADSASADNADKANMTAGSESTPENTTSSSASTASDSSATSTASDSSAAPTASDSSAASTASDSSATSTASDSSAAPTASDSSAASTASDSSTTSTASDSSATSTASDSSAASTASDSSATSTASDSSAAPTASDSSAQPSADADNTTPPPTGSDNTASTTSAGASTEVANTPASDASVASLSAALKQQEQQIAQLTEQLKAAQAAMADQQVKSEQQQALRQTLHNLTQLYQSADFERTVRVSKENTLKALAVLESTLALQSGDEWKAVRLAVEQDIDTLKASTDVNLDKLFQATKGLSELLKVAPFVSAESGQGVIVPVESSEIQETNAATPAETTSWLDKAINHVEKFSGDAYNAIRSDLGGLIKVEKLSNPEVALMSVEQVQQLREETLRQLSIAQEALLKRQQTIWAEAMQKVEHALTTYYNTNVDVVQQAVALAHQLAGTSVASQLPDLQRTQQALEQLARQLRLDN</sequence>
<feature type="compositionally biased region" description="Polar residues" evidence="2">
    <location>
        <begin position="88"/>
        <end position="98"/>
    </location>
</feature>
<evidence type="ECO:0000256" key="1">
    <source>
        <dbReference type="SAM" id="Coils"/>
    </source>
</evidence>
<feature type="compositionally biased region" description="Polar residues" evidence="2">
    <location>
        <begin position="55"/>
        <end position="65"/>
    </location>
</feature>
<feature type="compositionally biased region" description="Polar residues" evidence="2">
    <location>
        <begin position="218"/>
        <end position="227"/>
    </location>
</feature>
<keyword evidence="3" id="KW-0472">Membrane</keyword>
<evidence type="ECO:0000313" key="5">
    <source>
        <dbReference type="Proteomes" id="UP000541421"/>
    </source>
</evidence>
<protein>
    <submittedName>
        <fullName evidence="4">Uncharacterized protein</fullName>
    </submittedName>
</protein>
<organism evidence="4 5">
    <name type="scientific">Pelistega europaea</name>
    <dbReference type="NCBI Taxonomy" id="106147"/>
    <lineage>
        <taxon>Bacteria</taxon>
        <taxon>Pseudomonadati</taxon>
        <taxon>Pseudomonadota</taxon>
        <taxon>Betaproteobacteria</taxon>
        <taxon>Burkholderiales</taxon>
        <taxon>Alcaligenaceae</taxon>
        <taxon>Pelistega</taxon>
    </lineage>
</organism>
<feature type="compositionally biased region" description="Low complexity" evidence="2">
    <location>
        <begin position="148"/>
        <end position="158"/>
    </location>
</feature>
<dbReference type="Proteomes" id="UP000541421">
    <property type="component" value="Unassembled WGS sequence"/>
</dbReference>
<feature type="region of interest" description="Disordered" evidence="2">
    <location>
        <begin position="1"/>
        <end position="163"/>
    </location>
</feature>
<keyword evidence="3" id="KW-0812">Transmembrane</keyword>
<keyword evidence="3" id="KW-1133">Transmembrane helix</keyword>
<evidence type="ECO:0000256" key="3">
    <source>
        <dbReference type="SAM" id="Phobius"/>
    </source>
</evidence>
<keyword evidence="1" id="KW-0175">Coiled coil</keyword>
<feature type="coiled-coil region" evidence="1">
    <location>
        <begin position="381"/>
        <end position="415"/>
    </location>
</feature>
<evidence type="ECO:0000313" key="4">
    <source>
        <dbReference type="EMBL" id="NOL49631.1"/>
    </source>
</evidence>
<feature type="compositionally biased region" description="Basic and acidic residues" evidence="2">
    <location>
        <begin position="99"/>
        <end position="118"/>
    </location>
</feature>
<gene>
    <name evidence="4" type="ORF">HKX40_05720</name>
</gene>
<dbReference type="RefSeq" id="WP_171588613.1">
    <property type="nucleotide sequence ID" value="NZ_JABGBO010000005.1"/>
</dbReference>
<feature type="compositionally biased region" description="Polar residues" evidence="2">
    <location>
        <begin position="25"/>
        <end position="42"/>
    </location>
</feature>
<dbReference type="Pfam" id="PF04375">
    <property type="entry name" value="HemX"/>
    <property type="match status" value="1"/>
</dbReference>
<feature type="compositionally biased region" description="Low complexity" evidence="2">
    <location>
        <begin position="355"/>
        <end position="369"/>
    </location>
</feature>
<feature type="compositionally biased region" description="Low complexity" evidence="2">
    <location>
        <begin position="198"/>
        <end position="216"/>
    </location>
</feature>
<feature type="region of interest" description="Disordered" evidence="2">
    <location>
        <begin position="195"/>
        <end position="376"/>
    </location>
</feature>
<name>A0A7Y4LC94_9BURK</name>
<dbReference type="InterPro" id="IPR007470">
    <property type="entry name" value="HemX"/>
</dbReference>